<dbReference type="Pfam" id="PF13871">
    <property type="entry name" value="Helicase_C_4"/>
    <property type="match status" value="1"/>
</dbReference>
<feature type="non-terminal residue" evidence="2">
    <location>
        <position position="1"/>
    </location>
</feature>
<evidence type="ECO:0000313" key="2">
    <source>
        <dbReference type="EMBL" id="MCI07132.1"/>
    </source>
</evidence>
<dbReference type="Proteomes" id="UP000265520">
    <property type="component" value="Unassembled WGS sequence"/>
</dbReference>
<accession>A0A392P5T8</accession>
<comment type="caution">
    <text evidence="2">The sequence shown here is derived from an EMBL/GenBank/DDBJ whole genome shotgun (WGS) entry which is preliminary data.</text>
</comment>
<dbReference type="InterPro" id="IPR026937">
    <property type="entry name" value="SBNO_Helicase_C_dom"/>
</dbReference>
<dbReference type="GO" id="GO:0005634">
    <property type="term" value="C:nucleus"/>
    <property type="evidence" value="ECO:0007669"/>
    <property type="project" value="TreeGrafter"/>
</dbReference>
<proteinExistence type="predicted"/>
<feature type="non-terminal residue" evidence="2">
    <location>
        <position position="147"/>
    </location>
</feature>
<dbReference type="InterPro" id="IPR026741">
    <property type="entry name" value="SNO"/>
</dbReference>
<dbReference type="PANTHER" id="PTHR12706:SF13">
    <property type="entry name" value="PROTEIN FORGETTER 1"/>
    <property type="match status" value="1"/>
</dbReference>
<evidence type="ECO:0000313" key="3">
    <source>
        <dbReference type="Proteomes" id="UP000265520"/>
    </source>
</evidence>
<dbReference type="GO" id="GO:0042393">
    <property type="term" value="F:histone binding"/>
    <property type="evidence" value="ECO:0007669"/>
    <property type="project" value="TreeGrafter"/>
</dbReference>
<organism evidence="2 3">
    <name type="scientific">Trifolium medium</name>
    <dbReference type="NCBI Taxonomy" id="97028"/>
    <lineage>
        <taxon>Eukaryota</taxon>
        <taxon>Viridiplantae</taxon>
        <taxon>Streptophyta</taxon>
        <taxon>Embryophyta</taxon>
        <taxon>Tracheophyta</taxon>
        <taxon>Spermatophyta</taxon>
        <taxon>Magnoliopsida</taxon>
        <taxon>eudicotyledons</taxon>
        <taxon>Gunneridae</taxon>
        <taxon>Pentapetalae</taxon>
        <taxon>rosids</taxon>
        <taxon>fabids</taxon>
        <taxon>Fabales</taxon>
        <taxon>Fabaceae</taxon>
        <taxon>Papilionoideae</taxon>
        <taxon>50 kb inversion clade</taxon>
        <taxon>NPAAA clade</taxon>
        <taxon>Hologalegina</taxon>
        <taxon>IRL clade</taxon>
        <taxon>Trifolieae</taxon>
        <taxon>Trifolium</taxon>
    </lineage>
</organism>
<evidence type="ECO:0000259" key="1">
    <source>
        <dbReference type="Pfam" id="PF13871"/>
    </source>
</evidence>
<keyword evidence="3" id="KW-1185">Reference proteome</keyword>
<dbReference type="GO" id="GO:0031490">
    <property type="term" value="F:chromatin DNA binding"/>
    <property type="evidence" value="ECO:0007669"/>
    <property type="project" value="TreeGrafter"/>
</dbReference>
<reference evidence="2 3" key="1">
    <citation type="journal article" date="2018" name="Front. Plant Sci.">
        <title>Red Clover (Trifolium pratense) and Zigzag Clover (T. medium) - A Picture of Genomic Similarities and Differences.</title>
        <authorList>
            <person name="Dluhosova J."/>
            <person name="Istvanek J."/>
            <person name="Nedelnik J."/>
            <person name="Repkova J."/>
        </authorList>
    </citation>
    <scope>NUCLEOTIDE SEQUENCE [LARGE SCALE GENOMIC DNA]</scope>
    <source>
        <strain evidence="3">cv. 10/8</strain>
        <tissue evidence="2">Leaf</tissue>
    </source>
</reference>
<sequence>KKGYTYNVGRFLNRLLGIAPEIQNRLFEIFVHILDDLVQKARIEGNLDIGIVDLKANVVELQGTPKTVYVDETSGASTVLFTFILDRGVSWELANTKLNEKQKAELVSSGDPFYKSKRQWKLVSSGDGFYKSKWQWLGKHRVILAFE</sequence>
<name>A0A392P5T8_9FABA</name>
<dbReference type="EMBL" id="LXQA010064304">
    <property type="protein sequence ID" value="MCI07132.1"/>
    <property type="molecule type" value="Genomic_DNA"/>
</dbReference>
<feature type="domain" description="Strawberry notch helicase C" evidence="1">
    <location>
        <begin position="5"/>
        <end position="53"/>
    </location>
</feature>
<dbReference type="GO" id="GO:0006355">
    <property type="term" value="P:regulation of DNA-templated transcription"/>
    <property type="evidence" value="ECO:0007669"/>
    <property type="project" value="InterPro"/>
</dbReference>
<dbReference type="AlphaFoldDB" id="A0A392P5T8"/>
<protein>
    <submittedName>
        <fullName evidence="2">Strawberry notch-like protein</fullName>
    </submittedName>
</protein>
<dbReference type="PANTHER" id="PTHR12706">
    <property type="entry name" value="STRAWBERRY NOTCH-RELATED"/>
    <property type="match status" value="1"/>
</dbReference>